<dbReference type="InterPro" id="IPR043128">
    <property type="entry name" value="Rev_trsase/Diguanyl_cyclase"/>
</dbReference>
<sequence length="382" mass="41310">MTNSRVMVRAWWRYRVDYRWLIETFESHSALGALKFMVGAGGIVLGFITVMALISQAGQPGPAGQAQAVIVIVMAAVWTVRWWSLPWPSERESLLWVVAVDVAITANNVMIQDRLLGAMGCVLLVTTGGYITIFHGPPVLALHVGWSVLSILGLSAMMVLGVPTGNGHGQGDVALGIVVVLVVIAVTGVVLPVVQFCSWLLRVDALSDPLTKLLNRRGLDSHLPRYFGPRRRDRVYVVTLDLDRFKTVNDTFGHSFGDKVLIQTAEQLRAAAPPDAIVVRTGGEEFMVIGRGQGADLAAVAERLRRAVETMPGLPSTITASVGAAEFEPGPNCEPHPTITPRLLFRSSDSAMYRAKQLGGNTVVIADPEDAIAPVRDLRHLS</sequence>
<dbReference type="RefSeq" id="WP_150401308.1">
    <property type="nucleotide sequence ID" value="NZ_VXLC01000003.1"/>
</dbReference>
<accession>A0A5N0EJ64</accession>
<name>A0A5N0EJ64_9NOCA</name>
<dbReference type="CDD" id="cd01949">
    <property type="entry name" value="GGDEF"/>
    <property type="match status" value="1"/>
</dbReference>
<dbReference type="InterPro" id="IPR029787">
    <property type="entry name" value="Nucleotide_cyclase"/>
</dbReference>
<dbReference type="PROSITE" id="PS50887">
    <property type="entry name" value="GGDEF"/>
    <property type="match status" value="1"/>
</dbReference>
<feature type="domain" description="GGDEF" evidence="2">
    <location>
        <begin position="233"/>
        <end position="368"/>
    </location>
</feature>
<protein>
    <submittedName>
        <fullName evidence="3">GGDEF domain-containing protein</fullName>
    </submittedName>
</protein>
<feature type="transmembrane region" description="Helical" evidence="1">
    <location>
        <begin position="33"/>
        <end position="54"/>
    </location>
</feature>
<keyword evidence="1" id="KW-0472">Membrane</keyword>
<dbReference type="InterPro" id="IPR050469">
    <property type="entry name" value="Diguanylate_Cyclase"/>
</dbReference>
<feature type="transmembrane region" description="Helical" evidence="1">
    <location>
        <begin position="140"/>
        <end position="161"/>
    </location>
</feature>
<gene>
    <name evidence="3" type="ORF">F3087_08565</name>
</gene>
<dbReference type="OrthoDB" id="23692at2"/>
<dbReference type="SUPFAM" id="SSF55073">
    <property type="entry name" value="Nucleotide cyclase"/>
    <property type="match status" value="1"/>
</dbReference>
<dbReference type="GO" id="GO:0043709">
    <property type="term" value="P:cell adhesion involved in single-species biofilm formation"/>
    <property type="evidence" value="ECO:0007669"/>
    <property type="project" value="TreeGrafter"/>
</dbReference>
<dbReference type="Gene3D" id="3.30.70.270">
    <property type="match status" value="1"/>
</dbReference>
<dbReference type="InterPro" id="IPR000160">
    <property type="entry name" value="GGDEF_dom"/>
</dbReference>
<evidence type="ECO:0000313" key="4">
    <source>
        <dbReference type="Proteomes" id="UP000323876"/>
    </source>
</evidence>
<keyword evidence="4" id="KW-1185">Reference proteome</keyword>
<dbReference type="SMART" id="SM00267">
    <property type="entry name" value="GGDEF"/>
    <property type="match status" value="1"/>
</dbReference>
<dbReference type="Proteomes" id="UP000323876">
    <property type="component" value="Unassembled WGS sequence"/>
</dbReference>
<feature type="transmembrane region" description="Helical" evidence="1">
    <location>
        <begin position="66"/>
        <end position="87"/>
    </location>
</feature>
<dbReference type="GO" id="GO:1902201">
    <property type="term" value="P:negative regulation of bacterial-type flagellum-dependent cell motility"/>
    <property type="evidence" value="ECO:0007669"/>
    <property type="project" value="TreeGrafter"/>
</dbReference>
<evidence type="ECO:0000259" key="2">
    <source>
        <dbReference type="PROSITE" id="PS50887"/>
    </source>
</evidence>
<keyword evidence="1" id="KW-1133">Transmembrane helix</keyword>
<keyword evidence="1" id="KW-0812">Transmembrane</keyword>
<evidence type="ECO:0000313" key="3">
    <source>
        <dbReference type="EMBL" id="KAA8889033.1"/>
    </source>
</evidence>
<proteinExistence type="predicted"/>
<evidence type="ECO:0000256" key="1">
    <source>
        <dbReference type="SAM" id="Phobius"/>
    </source>
</evidence>
<feature type="transmembrane region" description="Helical" evidence="1">
    <location>
        <begin position="115"/>
        <end position="134"/>
    </location>
</feature>
<dbReference type="Pfam" id="PF00990">
    <property type="entry name" value="GGDEF"/>
    <property type="match status" value="1"/>
</dbReference>
<dbReference type="NCBIfam" id="TIGR00254">
    <property type="entry name" value="GGDEF"/>
    <property type="match status" value="1"/>
</dbReference>
<dbReference type="EMBL" id="VXLC01000003">
    <property type="protein sequence ID" value="KAA8889033.1"/>
    <property type="molecule type" value="Genomic_DNA"/>
</dbReference>
<reference evidence="3 4" key="1">
    <citation type="submission" date="2019-09" db="EMBL/GenBank/DDBJ databases">
        <authorList>
            <person name="Wang X."/>
        </authorList>
    </citation>
    <scope>NUCLEOTIDE SEQUENCE [LARGE SCALE GENOMIC DNA]</scope>
    <source>
        <strain evidence="3 4">CICC 11023</strain>
    </source>
</reference>
<organism evidence="3 4">
    <name type="scientific">Nocardia colli</name>
    <dbReference type="NCBI Taxonomy" id="2545717"/>
    <lineage>
        <taxon>Bacteria</taxon>
        <taxon>Bacillati</taxon>
        <taxon>Actinomycetota</taxon>
        <taxon>Actinomycetes</taxon>
        <taxon>Mycobacteriales</taxon>
        <taxon>Nocardiaceae</taxon>
        <taxon>Nocardia</taxon>
    </lineage>
</organism>
<feature type="transmembrane region" description="Helical" evidence="1">
    <location>
        <begin position="173"/>
        <end position="194"/>
    </location>
</feature>
<dbReference type="PANTHER" id="PTHR45138:SF9">
    <property type="entry name" value="DIGUANYLATE CYCLASE DGCM-RELATED"/>
    <property type="match status" value="1"/>
</dbReference>
<dbReference type="GO" id="GO:0052621">
    <property type="term" value="F:diguanylate cyclase activity"/>
    <property type="evidence" value="ECO:0007669"/>
    <property type="project" value="TreeGrafter"/>
</dbReference>
<comment type="caution">
    <text evidence="3">The sequence shown here is derived from an EMBL/GenBank/DDBJ whole genome shotgun (WGS) entry which is preliminary data.</text>
</comment>
<dbReference type="PANTHER" id="PTHR45138">
    <property type="entry name" value="REGULATORY COMPONENTS OF SENSORY TRANSDUCTION SYSTEM"/>
    <property type="match status" value="1"/>
</dbReference>
<dbReference type="GO" id="GO:0005886">
    <property type="term" value="C:plasma membrane"/>
    <property type="evidence" value="ECO:0007669"/>
    <property type="project" value="TreeGrafter"/>
</dbReference>
<dbReference type="AlphaFoldDB" id="A0A5N0EJ64"/>